<name>A0A9P7G007_9AGAR</name>
<feature type="active site" evidence="10">
    <location>
        <position position="297"/>
    </location>
</feature>
<evidence type="ECO:0000256" key="8">
    <source>
        <dbReference type="ARBA" id="ARBA00023049"/>
    </source>
</evidence>
<dbReference type="GO" id="GO:0004222">
    <property type="term" value="F:metalloendopeptidase activity"/>
    <property type="evidence" value="ECO:0007669"/>
    <property type="project" value="InterPro"/>
</dbReference>
<dbReference type="EMBL" id="JABCKV010000754">
    <property type="protein sequence ID" value="KAG5640416.1"/>
    <property type="molecule type" value="Genomic_DNA"/>
</dbReference>
<evidence type="ECO:0000256" key="4">
    <source>
        <dbReference type="ARBA" id="ARBA00022670"/>
    </source>
</evidence>
<keyword evidence="6 12" id="KW-0378">Hydrolase</keyword>
<dbReference type="InterPro" id="IPR050371">
    <property type="entry name" value="Fungal_virulence_M36"/>
</dbReference>
<evidence type="ECO:0000256" key="11">
    <source>
        <dbReference type="PIRSR" id="PIRSR601842-2"/>
    </source>
</evidence>
<keyword evidence="8 12" id="KW-0482">Metalloprotease</keyword>
<reference evidence="13" key="1">
    <citation type="submission" date="2020-07" db="EMBL/GenBank/DDBJ databases">
        <authorList>
            <person name="Nieuwenhuis M."/>
            <person name="Van De Peppel L.J.J."/>
        </authorList>
    </citation>
    <scope>NUCLEOTIDE SEQUENCE</scope>
    <source>
        <strain evidence="13">AP01</strain>
        <tissue evidence="13">Mycelium</tissue>
    </source>
</reference>
<dbReference type="Gene3D" id="3.10.170.10">
    <property type="match status" value="1"/>
</dbReference>
<dbReference type="PANTHER" id="PTHR33478:SF1">
    <property type="entry name" value="EXTRACELLULAR METALLOPROTEINASE MEP"/>
    <property type="match status" value="1"/>
</dbReference>
<reference evidence="13" key="2">
    <citation type="submission" date="2021-10" db="EMBL/GenBank/DDBJ databases">
        <title>Phylogenomics reveals ancestral predisposition of the termite-cultivated fungus Termitomyces towards a domesticated lifestyle.</title>
        <authorList>
            <person name="Auxier B."/>
            <person name="Grum-Grzhimaylo A."/>
            <person name="Cardenas M.E."/>
            <person name="Lodge J.D."/>
            <person name="Laessoe T."/>
            <person name="Pedersen O."/>
            <person name="Smith M.E."/>
            <person name="Kuyper T.W."/>
            <person name="Franco-Molano E.A."/>
            <person name="Baroni T.J."/>
            <person name="Aanen D.K."/>
        </authorList>
    </citation>
    <scope>NUCLEOTIDE SEQUENCE</scope>
    <source>
        <strain evidence="13">AP01</strain>
        <tissue evidence="13">Mycelium</tissue>
    </source>
</reference>
<dbReference type="InterPro" id="IPR001842">
    <property type="entry name" value="Peptidase_M36"/>
</dbReference>
<feature type="non-terminal residue" evidence="13">
    <location>
        <position position="1"/>
    </location>
</feature>
<feature type="binding site" evidence="11">
    <location>
        <position position="296"/>
    </location>
    <ligand>
        <name>Zn(2+)</name>
        <dbReference type="ChEBI" id="CHEBI:29105"/>
        <note>catalytic</note>
    </ligand>
</feature>
<dbReference type="CDD" id="cd09596">
    <property type="entry name" value="M36"/>
    <property type="match status" value="1"/>
</dbReference>
<keyword evidence="7 11" id="KW-0862">Zinc</keyword>
<dbReference type="GO" id="GO:0005615">
    <property type="term" value="C:extracellular space"/>
    <property type="evidence" value="ECO:0007669"/>
    <property type="project" value="InterPro"/>
</dbReference>
<dbReference type="EC" id="3.4.24.-" evidence="12"/>
<evidence type="ECO:0000313" key="14">
    <source>
        <dbReference type="Proteomes" id="UP000775547"/>
    </source>
</evidence>
<comment type="cofactor">
    <cofactor evidence="11">
        <name>Zn(2+)</name>
        <dbReference type="ChEBI" id="CHEBI:29105"/>
    </cofactor>
    <text evidence="11">Binds 1 zinc ion per subunit.</text>
</comment>
<evidence type="ECO:0000256" key="5">
    <source>
        <dbReference type="ARBA" id="ARBA00022723"/>
    </source>
</evidence>
<gene>
    <name evidence="13" type="ORF">DXG03_008740</name>
</gene>
<comment type="subcellular location">
    <subcellularLocation>
        <location evidence="1 12">Secreted</location>
    </subcellularLocation>
</comment>
<comment type="caution">
    <text evidence="13">The sequence shown here is derived from an EMBL/GenBank/DDBJ whole genome shotgun (WGS) entry which is preliminary data.</text>
</comment>
<accession>A0A9P7G007</accession>
<comment type="similarity">
    <text evidence="2 12">Belongs to the peptidase M36 family.</text>
</comment>
<evidence type="ECO:0000256" key="12">
    <source>
        <dbReference type="RuleBase" id="RU364017"/>
    </source>
</evidence>
<proteinExistence type="inferred from homology"/>
<keyword evidence="4 12" id="KW-0645">Protease</keyword>
<dbReference type="Gene3D" id="1.10.390.10">
    <property type="entry name" value="Neutral Protease Domain 2"/>
    <property type="match status" value="1"/>
</dbReference>
<keyword evidence="9 12" id="KW-0865">Zymogen</keyword>
<organism evidence="13 14">
    <name type="scientific">Asterophora parasitica</name>
    <dbReference type="NCBI Taxonomy" id="117018"/>
    <lineage>
        <taxon>Eukaryota</taxon>
        <taxon>Fungi</taxon>
        <taxon>Dikarya</taxon>
        <taxon>Basidiomycota</taxon>
        <taxon>Agaricomycotina</taxon>
        <taxon>Agaricomycetes</taxon>
        <taxon>Agaricomycetidae</taxon>
        <taxon>Agaricales</taxon>
        <taxon>Tricholomatineae</taxon>
        <taxon>Lyophyllaceae</taxon>
        <taxon>Asterophora</taxon>
    </lineage>
</organism>
<evidence type="ECO:0000256" key="7">
    <source>
        <dbReference type="ARBA" id="ARBA00022833"/>
    </source>
</evidence>
<evidence type="ECO:0000256" key="6">
    <source>
        <dbReference type="ARBA" id="ARBA00022801"/>
    </source>
</evidence>
<evidence type="ECO:0000256" key="3">
    <source>
        <dbReference type="ARBA" id="ARBA00022525"/>
    </source>
</evidence>
<dbReference type="SUPFAM" id="SSF55486">
    <property type="entry name" value="Metalloproteases ('zincins'), catalytic domain"/>
    <property type="match status" value="1"/>
</dbReference>
<keyword evidence="3 12" id="KW-0964">Secreted</keyword>
<dbReference type="InterPro" id="IPR027268">
    <property type="entry name" value="Peptidase_M4/M1_CTD_sf"/>
</dbReference>
<dbReference type="OrthoDB" id="3227768at2759"/>
<dbReference type="PANTHER" id="PTHR33478">
    <property type="entry name" value="EXTRACELLULAR METALLOPROTEINASE MEP"/>
    <property type="match status" value="1"/>
</dbReference>
<evidence type="ECO:0000256" key="2">
    <source>
        <dbReference type="ARBA" id="ARBA00006006"/>
    </source>
</evidence>
<dbReference type="Pfam" id="PF02128">
    <property type="entry name" value="Peptidase_M36"/>
    <property type="match status" value="1"/>
</dbReference>
<evidence type="ECO:0000256" key="9">
    <source>
        <dbReference type="ARBA" id="ARBA00023145"/>
    </source>
</evidence>
<dbReference type="GO" id="GO:0006508">
    <property type="term" value="P:proteolysis"/>
    <property type="evidence" value="ECO:0007669"/>
    <property type="project" value="UniProtKB-KW"/>
</dbReference>
<evidence type="ECO:0000256" key="1">
    <source>
        <dbReference type="ARBA" id="ARBA00004613"/>
    </source>
</evidence>
<sequence>EGLPQPVPASLTNSLAPPTLNQNAVAFVESQLGVDASQVGWKSGFAKDNGKFAYVKQTHDGVPFANAVGNIAWKNGKIVAFGSSFVNTTNIADSKPKLSIESLIPKIEDALDGKLNKQPPTLEYLVKEDQSVALTHVVQVRNEEAGTWFEAYVCAHSGQIVSVTDFVAHASYTVLPIEKQMGNNVAAFAGNSVTTQTSQGLNFNVAYDDTKDPTTRSNIAAATVNAFYVANTVHDFTYRYGFTEAAFNFQDNNFGKGGRDGDSVLMSVQDASGLNNANFATPPERDGSVENDIIVHEMAHGVTNRMTGGGTGRCLQTTEAGGMGEGWSDAMAEWVSQKSAAVQDFVVGQYVTNNPAGIRTFPYSTNAAVNPLRYSSVAQFNEVHVIGEVWANMLHNVYAALVAERGFSKEALTNPDTTEGNVVFMHLFLDALLLQPCNPTFVSARDAWIQADENRYNGANKCTLFEAFASRGLGLNAKTDFVDNTDVPAGC</sequence>
<dbReference type="AlphaFoldDB" id="A0A9P7G007"/>
<keyword evidence="5 11" id="KW-0479">Metal-binding</keyword>
<dbReference type="GO" id="GO:0008270">
    <property type="term" value="F:zinc ion binding"/>
    <property type="evidence" value="ECO:0007669"/>
    <property type="project" value="InterPro"/>
</dbReference>
<evidence type="ECO:0000313" key="13">
    <source>
        <dbReference type="EMBL" id="KAG5640416.1"/>
    </source>
</evidence>
<dbReference type="Proteomes" id="UP000775547">
    <property type="component" value="Unassembled WGS sequence"/>
</dbReference>
<protein>
    <recommendedName>
        <fullName evidence="12">Extracellular metalloproteinase</fullName>
        <ecNumber evidence="12">3.4.24.-</ecNumber>
    </recommendedName>
    <alternativeName>
        <fullName evidence="12">Fungalysin</fullName>
    </alternativeName>
</protein>
<keyword evidence="14" id="KW-1185">Reference proteome</keyword>
<feature type="binding site" evidence="11">
    <location>
        <position position="325"/>
    </location>
    <ligand>
        <name>Zn(2+)</name>
        <dbReference type="ChEBI" id="CHEBI:29105"/>
        <note>catalytic</note>
    </ligand>
</feature>
<feature type="binding site" evidence="11">
    <location>
        <position position="300"/>
    </location>
    <ligand>
        <name>Zn(2+)</name>
        <dbReference type="ChEBI" id="CHEBI:29105"/>
        <note>catalytic</note>
    </ligand>
</feature>
<evidence type="ECO:0000256" key="10">
    <source>
        <dbReference type="PIRSR" id="PIRSR601842-1"/>
    </source>
</evidence>